<dbReference type="Gene3D" id="2.60.40.3440">
    <property type="match status" value="1"/>
</dbReference>
<sequence>MHYTVAVLLLTLANPQGIFGQSLEMDGLYDYVSNNTGSTSGFKNILKNRNSSGNINPGDSSVIDIDEVYYGRLNDVPVAQDSSITLPEDSVYTGVLVATDMDNDSLTYSISTSPSNGMVSITNTSSGAFTYTPSANYAGTVPRSYAAGVSVHEMG</sequence>
<gene>
    <name evidence="1" type="ORF">METZ01_LOCUS323699</name>
</gene>
<evidence type="ECO:0000313" key="1">
    <source>
        <dbReference type="EMBL" id="SVC70845.1"/>
    </source>
</evidence>
<evidence type="ECO:0008006" key="2">
    <source>
        <dbReference type="Google" id="ProtNLM"/>
    </source>
</evidence>
<protein>
    <recommendedName>
        <fullName evidence="2">Cadherin domain-containing protein</fullName>
    </recommendedName>
</protein>
<dbReference type="AlphaFoldDB" id="A0A382PE04"/>
<dbReference type="EMBL" id="UINC01106287">
    <property type="protein sequence ID" value="SVC70845.1"/>
    <property type="molecule type" value="Genomic_DNA"/>
</dbReference>
<dbReference type="Pfam" id="PF17963">
    <property type="entry name" value="Big_9"/>
    <property type="match status" value="1"/>
</dbReference>
<reference evidence="1" key="1">
    <citation type="submission" date="2018-05" db="EMBL/GenBank/DDBJ databases">
        <authorList>
            <person name="Lanie J.A."/>
            <person name="Ng W.-L."/>
            <person name="Kazmierczak K.M."/>
            <person name="Andrzejewski T.M."/>
            <person name="Davidsen T.M."/>
            <person name="Wayne K.J."/>
            <person name="Tettelin H."/>
            <person name="Glass J.I."/>
            <person name="Rusch D."/>
            <person name="Podicherti R."/>
            <person name="Tsui H.-C.T."/>
            <person name="Winkler M.E."/>
        </authorList>
    </citation>
    <scope>NUCLEOTIDE SEQUENCE</scope>
</reference>
<name>A0A382PE04_9ZZZZ</name>
<organism evidence="1">
    <name type="scientific">marine metagenome</name>
    <dbReference type="NCBI Taxonomy" id="408172"/>
    <lineage>
        <taxon>unclassified sequences</taxon>
        <taxon>metagenomes</taxon>
        <taxon>ecological metagenomes</taxon>
    </lineage>
</organism>
<accession>A0A382PE04</accession>
<feature type="non-terminal residue" evidence="1">
    <location>
        <position position="155"/>
    </location>
</feature>
<proteinExistence type="predicted"/>